<keyword evidence="2" id="KW-1185">Reference proteome</keyword>
<accession>A0AA39G309</accession>
<evidence type="ECO:0000313" key="2">
    <source>
        <dbReference type="Proteomes" id="UP001168972"/>
    </source>
</evidence>
<organism evidence="1 2">
    <name type="scientific">Microctonus hyperodae</name>
    <name type="common">Parasitoid wasp</name>
    <dbReference type="NCBI Taxonomy" id="165561"/>
    <lineage>
        <taxon>Eukaryota</taxon>
        <taxon>Metazoa</taxon>
        <taxon>Ecdysozoa</taxon>
        <taxon>Arthropoda</taxon>
        <taxon>Hexapoda</taxon>
        <taxon>Insecta</taxon>
        <taxon>Pterygota</taxon>
        <taxon>Neoptera</taxon>
        <taxon>Endopterygota</taxon>
        <taxon>Hymenoptera</taxon>
        <taxon>Apocrita</taxon>
        <taxon>Ichneumonoidea</taxon>
        <taxon>Braconidae</taxon>
        <taxon>Euphorinae</taxon>
        <taxon>Microctonus</taxon>
    </lineage>
</organism>
<dbReference type="EMBL" id="JAQQBR010000002">
    <property type="protein sequence ID" value="KAK0180602.1"/>
    <property type="molecule type" value="Genomic_DNA"/>
</dbReference>
<comment type="caution">
    <text evidence="1">The sequence shown here is derived from an EMBL/GenBank/DDBJ whole genome shotgun (WGS) entry which is preliminary data.</text>
</comment>
<gene>
    <name evidence="1" type="ORF">PV327_002968</name>
</gene>
<reference evidence="1" key="1">
    <citation type="journal article" date="2023" name="bioRxiv">
        <title>Scaffold-level genome assemblies of two parasitoid biocontrol wasps reveal the parthenogenesis mechanism and an associated novel virus.</title>
        <authorList>
            <person name="Inwood S."/>
            <person name="Skelly J."/>
            <person name="Guhlin J."/>
            <person name="Harrop T."/>
            <person name="Goldson S."/>
            <person name="Dearden P."/>
        </authorList>
    </citation>
    <scope>NUCLEOTIDE SEQUENCE</scope>
    <source>
        <strain evidence="1">Lincoln</strain>
        <tissue evidence="1">Whole body</tissue>
    </source>
</reference>
<reference evidence="1" key="2">
    <citation type="submission" date="2023-03" db="EMBL/GenBank/DDBJ databases">
        <authorList>
            <person name="Inwood S.N."/>
            <person name="Skelly J.G."/>
            <person name="Guhlin J."/>
            <person name="Harrop T.W.R."/>
            <person name="Goldson S.G."/>
            <person name="Dearden P.K."/>
        </authorList>
    </citation>
    <scope>NUCLEOTIDE SEQUENCE</scope>
    <source>
        <strain evidence="1">Lincoln</strain>
        <tissue evidence="1">Whole body</tissue>
    </source>
</reference>
<dbReference type="Proteomes" id="UP001168972">
    <property type="component" value="Unassembled WGS sequence"/>
</dbReference>
<dbReference type="AlphaFoldDB" id="A0AA39G309"/>
<sequence>MKTFRCLFSSHDDTESNDNNITVAEINVPGTSRDDNVRASTSSQAGTSKIFSSKVTFDTYEEATATHEIVGEEIVESEINDATDCENFNEKEKKCIICDKQRKTLHNKRTTVADLRNTRYYKPFEKSSQ</sequence>
<protein>
    <submittedName>
        <fullName evidence="1">Uncharacterized protein</fullName>
    </submittedName>
</protein>
<name>A0AA39G309_MICHY</name>
<evidence type="ECO:0000313" key="1">
    <source>
        <dbReference type="EMBL" id="KAK0180602.1"/>
    </source>
</evidence>
<proteinExistence type="predicted"/>